<dbReference type="RefSeq" id="WP_245128590.1">
    <property type="nucleotide sequence ID" value="NZ_JALJEJ010000001.1"/>
</dbReference>
<organism evidence="2 3">
    <name type="scientific">Mucilaginibacter straminoryzae</name>
    <dbReference type="NCBI Taxonomy" id="2932774"/>
    <lineage>
        <taxon>Bacteria</taxon>
        <taxon>Pseudomonadati</taxon>
        <taxon>Bacteroidota</taxon>
        <taxon>Sphingobacteriia</taxon>
        <taxon>Sphingobacteriales</taxon>
        <taxon>Sphingobacteriaceae</taxon>
        <taxon>Mucilaginibacter</taxon>
    </lineage>
</organism>
<sequence>MKLLLAFITSIFCFSTAANAQSVPVKKKVVYIIPTDSSILKTSVFLINPKDIQSVTIPPHNEAEKKWGILSGEDAVVITPKTTVKLLKASDIFALLNVSLKFQGYQILLDGNEIAGEADDIIAAENYIRKIKVNEAQKRLFITTALYRQKRKPGEVLIH</sequence>
<dbReference type="Proteomes" id="UP001139450">
    <property type="component" value="Unassembled WGS sequence"/>
</dbReference>
<reference evidence="2" key="1">
    <citation type="submission" date="2022-04" db="EMBL/GenBank/DDBJ databases">
        <title>Mucilaginibacter sp. RS28 isolated from freshwater.</title>
        <authorList>
            <person name="Ko S.-R."/>
        </authorList>
    </citation>
    <scope>NUCLEOTIDE SEQUENCE</scope>
    <source>
        <strain evidence="2">RS28</strain>
    </source>
</reference>
<feature type="chain" id="PRO_5040900713" evidence="1">
    <location>
        <begin position="21"/>
        <end position="159"/>
    </location>
</feature>
<evidence type="ECO:0000313" key="2">
    <source>
        <dbReference type="EMBL" id="MCJ8208762.1"/>
    </source>
</evidence>
<keyword evidence="1" id="KW-0732">Signal</keyword>
<protein>
    <submittedName>
        <fullName evidence="2">Uncharacterized protein</fullName>
    </submittedName>
</protein>
<accession>A0A9X1X015</accession>
<gene>
    <name evidence="2" type="ORF">MUY27_03520</name>
</gene>
<name>A0A9X1X015_9SPHI</name>
<dbReference type="EMBL" id="JALJEJ010000001">
    <property type="protein sequence ID" value="MCJ8208762.1"/>
    <property type="molecule type" value="Genomic_DNA"/>
</dbReference>
<comment type="caution">
    <text evidence="2">The sequence shown here is derived from an EMBL/GenBank/DDBJ whole genome shotgun (WGS) entry which is preliminary data.</text>
</comment>
<proteinExistence type="predicted"/>
<dbReference type="AlphaFoldDB" id="A0A9X1X015"/>
<evidence type="ECO:0000313" key="3">
    <source>
        <dbReference type="Proteomes" id="UP001139450"/>
    </source>
</evidence>
<keyword evidence="3" id="KW-1185">Reference proteome</keyword>
<feature type="signal peptide" evidence="1">
    <location>
        <begin position="1"/>
        <end position="20"/>
    </location>
</feature>
<evidence type="ECO:0000256" key="1">
    <source>
        <dbReference type="SAM" id="SignalP"/>
    </source>
</evidence>